<dbReference type="PANTHER" id="PTHR42718">
    <property type="entry name" value="MAJOR FACILITATOR SUPERFAMILY MULTIDRUG TRANSPORTER MFSC"/>
    <property type="match status" value="1"/>
</dbReference>
<gene>
    <name evidence="10" type="primary">lmrB</name>
    <name evidence="10" type="ordered locus">RSal33209_1962</name>
</gene>
<dbReference type="InterPro" id="IPR011701">
    <property type="entry name" value="MFS"/>
</dbReference>
<evidence type="ECO:0000256" key="1">
    <source>
        <dbReference type="ARBA" id="ARBA00004651"/>
    </source>
</evidence>
<keyword evidence="11" id="KW-1185">Reference proteome</keyword>
<feature type="transmembrane region" description="Helical" evidence="8">
    <location>
        <begin position="348"/>
        <end position="367"/>
    </location>
</feature>
<evidence type="ECO:0000256" key="5">
    <source>
        <dbReference type="ARBA" id="ARBA00022692"/>
    </source>
</evidence>
<feature type="transmembrane region" description="Helical" evidence="8">
    <location>
        <begin position="453"/>
        <end position="475"/>
    </location>
</feature>
<name>A9WSA7_RENSM</name>
<feature type="transmembrane region" description="Helical" evidence="8">
    <location>
        <begin position="317"/>
        <end position="336"/>
    </location>
</feature>
<dbReference type="Pfam" id="PF07690">
    <property type="entry name" value="MFS_1"/>
    <property type="match status" value="1"/>
</dbReference>
<keyword evidence="4" id="KW-1003">Cell membrane</keyword>
<dbReference type="PANTHER" id="PTHR42718:SF9">
    <property type="entry name" value="MAJOR FACILITATOR SUPERFAMILY MULTIDRUG TRANSPORTER MFSC"/>
    <property type="match status" value="1"/>
</dbReference>
<feature type="transmembrane region" description="Helical" evidence="8">
    <location>
        <begin position="90"/>
        <end position="113"/>
    </location>
</feature>
<comment type="similarity">
    <text evidence="2">Belongs to the major facilitator superfamily. EmrB family.</text>
</comment>
<evidence type="ECO:0000256" key="7">
    <source>
        <dbReference type="ARBA" id="ARBA00023136"/>
    </source>
</evidence>
<sequence>MTETIHNHPPSSNPARNNAKNMQVIYLLLTATFVVFLNETIMNLALVPLMNDLHIDEATVQWLSTAFMLTMAVVIPTTGYLLQRLSTRQVFIIAMTLFSLGTALAIVAPGFGVLLIARIIQASGTAIMMPLLMTTILQLVPANSRGRTMGNISIVISVAPAIGPTIAGIILSLGSWRWMFGVVLPIALAMLAIGVRWVRNVNEPTSAPLDIPSVVLSALGFSGLVYGLSQLGHTGSSTGPAVLIGSLLIGAVTLLIFVLRQLRLQRQDDALLDLRTFRSRSFTATVIMMVIAMMALFGTIILLPIYLQSVLHIENLWVGLMLLPGGLIMGLSAPIVGRLFDKYGPRPLIVPGTIVVTASLWLLSMVTASTSPYYVLAMHMLLSLGLGFTFTPLFTAGLASLKPKLYSHGSAMVGTVQQVAGAAGTVLFIAVLSSQKTSLLAGGSTLEVATAGGIRLAFMIGAILFTLNIVIGFFITKPPAEEPEPSEQEPVHASTP</sequence>
<dbReference type="GO" id="GO:0005886">
    <property type="term" value="C:plasma membrane"/>
    <property type="evidence" value="ECO:0007669"/>
    <property type="project" value="UniProtKB-SubCell"/>
</dbReference>
<feature type="transmembrane region" description="Helical" evidence="8">
    <location>
        <begin position="119"/>
        <end position="140"/>
    </location>
</feature>
<evidence type="ECO:0000256" key="3">
    <source>
        <dbReference type="ARBA" id="ARBA00022448"/>
    </source>
</evidence>
<feature type="transmembrane region" description="Helical" evidence="8">
    <location>
        <begin position="373"/>
        <end position="399"/>
    </location>
</feature>
<dbReference type="Proteomes" id="UP000002007">
    <property type="component" value="Chromosome"/>
</dbReference>
<dbReference type="AlphaFoldDB" id="A9WSA7"/>
<dbReference type="eggNOG" id="COG2814">
    <property type="taxonomic scope" value="Bacteria"/>
</dbReference>
<feature type="transmembrane region" description="Helical" evidence="8">
    <location>
        <begin position="24"/>
        <end position="50"/>
    </location>
</feature>
<evidence type="ECO:0000313" key="11">
    <source>
        <dbReference type="Proteomes" id="UP000002007"/>
    </source>
</evidence>
<organism evidence="10 11">
    <name type="scientific">Renibacterium salmoninarum (strain ATCC 33209 / DSM 20767 / JCM 11484 / NBRC 15589 / NCIMB 2235)</name>
    <dbReference type="NCBI Taxonomy" id="288705"/>
    <lineage>
        <taxon>Bacteria</taxon>
        <taxon>Bacillati</taxon>
        <taxon>Actinomycetota</taxon>
        <taxon>Actinomycetes</taxon>
        <taxon>Micrococcales</taxon>
        <taxon>Micrococcaceae</taxon>
        <taxon>Renibacterium</taxon>
    </lineage>
</organism>
<evidence type="ECO:0000256" key="8">
    <source>
        <dbReference type="SAM" id="Phobius"/>
    </source>
</evidence>
<feature type="transmembrane region" description="Helical" evidence="8">
    <location>
        <begin position="411"/>
        <end position="433"/>
    </location>
</feature>
<dbReference type="PROSITE" id="PS50850">
    <property type="entry name" value="MFS"/>
    <property type="match status" value="1"/>
</dbReference>
<keyword evidence="3" id="KW-0813">Transport</keyword>
<keyword evidence="6 8" id="KW-1133">Transmembrane helix</keyword>
<feature type="transmembrane region" description="Helical" evidence="8">
    <location>
        <begin position="62"/>
        <end position="83"/>
    </location>
</feature>
<dbReference type="SUPFAM" id="SSF103473">
    <property type="entry name" value="MFS general substrate transporter"/>
    <property type="match status" value="1"/>
</dbReference>
<keyword evidence="5 8" id="KW-0812">Transmembrane</keyword>
<comment type="subcellular location">
    <subcellularLocation>
        <location evidence="1">Cell membrane</location>
        <topology evidence="1">Multi-pass membrane protein</topology>
    </subcellularLocation>
</comment>
<feature type="transmembrane region" description="Helical" evidence="8">
    <location>
        <begin position="209"/>
        <end position="229"/>
    </location>
</feature>
<dbReference type="InterPro" id="IPR004638">
    <property type="entry name" value="EmrB-like"/>
</dbReference>
<dbReference type="RefSeq" id="WP_012245365.1">
    <property type="nucleotide sequence ID" value="NC_010168.1"/>
</dbReference>
<feature type="transmembrane region" description="Helical" evidence="8">
    <location>
        <begin position="152"/>
        <end position="172"/>
    </location>
</feature>
<dbReference type="KEGG" id="rsa:RSal33209_1962"/>
<dbReference type="EMBL" id="CP000910">
    <property type="protein sequence ID" value="ABY23695.1"/>
    <property type="molecule type" value="Genomic_DNA"/>
</dbReference>
<proteinExistence type="inferred from homology"/>
<dbReference type="Gene3D" id="1.20.1250.20">
    <property type="entry name" value="MFS general substrate transporter like domains"/>
    <property type="match status" value="1"/>
</dbReference>
<dbReference type="Gene3D" id="1.20.1720.10">
    <property type="entry name" value="Multidrug resistance protein D"/>
    <property type="match status" value="1"/>
</dbReference>
<dbReference type="CDD" id="cd17503">
    <property type="entry name" value="MFS_LmrB_MDR_like"/>
    <property type="match status" value="1"/>
</dbReference>
<evidence type="ECO:0000256" key="4">
    <source>
        <dbReference type="ARBA" id="ARBA00022475"/>
    </source>
</evidence>
<dbReference type="HOGENOM" id="CLU_000960_28_0_11"/>
<feature type="domain" description="Major facilitator superfamily (MFS) profile" evidence="9">
    <location>
        <begin position="24"/>
        <end position="480"/>
    </location>
</feature>
<feature type="transmembrane region" description="Helical" evidence="8">
    <location>
        <begin position="178"/>
        <end position="197"/>
    </location>
</feature>
<dbReference type="GO" id="GO:0022857">
    <property type="term" value="F:transmembrane transporter activity"/>
    <property type="evidence" value="ECO:0007669"/>
    <property type="project" value="InterPro"/>
</dbReference>
<dbReference type="NCBIfam" id="TIGR00711">
    <property type="entry name" value="efflux_EmrB"/>
    <property type="match status" value="1"/>
</dbReference>
<evidence type="ECO:0000256" key="6">
    <source>
        <dbReference type="ARBA" id="ARBA00022989"/>
    </source>
</evidence>
<evidence type="ECO:0000313" key="10">
    <source>
        <dbReference type="EMBL" id="ABY23695.1"/>
    </source>
</evidence>
<dbReference type="InterPro" id="IPR020846">
    <property type="entry name" value="MFS_dom"/>
</dbReference>
<evidence type="ECO:0000256" key="2">
    <source>
        <dbReference type="ARBA" id="ARBA00008537"/>
    </source>
</evidence>
<keyword evidence="7 8" id="KW-0472">Membrane</keyword>
<dbReference type="InterPro" id="IPR036259">
    <property type="entry name" value="MFS_trans_sf"/>
</dbReference>
<dbReference type="STRING" id="288705.RSal33209_1962"/>
<feature type="transmembrane region" description="Helical" evidence="8">
    <location>
        <begin position="241"/>
        <end position="260"/>
    </location>
</feature>
<dbReference type="PRINTS" id="PR01036">
    <property type="entry name" value="TCRTETB"/>
</dbReference>
<accession>A9WSA7</accession>
<protein>
    <submittedName>
        <fullName evidence="10">Lincomycin resistance protein</fullName>
    </submittedName>
</protein>
<reference evidence="11" key="1">
    <citation type="journal article" date="2008" name="J. Bacteriol.">
        <title>Genome sequence of the fish pathogen Renibacterium salmoninarum suggests reductive evolution away from an environmental Arthrobacter ancestor.</title>
        <authorList>
            <person name="Wiens G.D."/>
            <person name="Rockey D.D."/>
            <person name="Wu Z."/>
            <person name="Chang J."/>
            <person name="Levy R."/>
            <person name="Crane S."/>
            <person name="Chen D.S."/>
            <person name="Capri G.R."/>
            <person name="Burnett J.R."/>
            <person name="Sudheesh P.S."/>
            <person name="Schipma M.J."/>
            <person name="Burd H."/>
            <person name="Bhattacharyya A."/>
            <person name="Rhodes L.D."/>
            <person name="Kaul R."/>
            <person name="Strom M.S."/>
        </authorList>
    </citation>
    <scope>NUCLEOTIDE SEQUENCE [LARGE SCALE GENOMIC DNA]</scope>
    <source>
        <strain evidence="11">ATCC 33209 / DSM 20767 / JCM 11484 / NBRC 15589 / NCIMB 2235</strain>
    </source>
</reference>
<evidence type="ECO:0000259" key="9">
    <source>
        <dbReference type="PROSITE" id="PS50850"/>
    </source>
</evidence>
<feature type="transmembrane region" description="Helical" evidence="8">
    <location>
        <begin position="281"/>
        <end position="305"/>
    </location>
</feature>